<dbReference type="RefSeq" id="WP_035342132.1">
    <property type="nucleotide sequence ID" value="NZ_BAUU01000008.1"/>
</dbReference>
<evidence type="ECO:0000256" key="1">
    <source>
        <dbReference type="SAM" id="MobiDB-lite"/>
    </source>
</evidence>
<feature type="region of interest" description="Disordered" evidence="1">
    <location>
        <begin position="20"/>
        <end position="40"/>
    </location>
</feature>
<evidence type="ECO:0000256" key="2">
    <source>
        <dbReference type="SAM" id="Phobius"/>
    </source>
</evidence>
<dbReference type="AlphaFoldDB" id="W4QE95"/>
<name>W4QE95_9BACI</name>
<comment type="caution">
    <text evidence="3">The sequence shown here is derived from an EMBL/GenBank/DDBJ whole genome shotgun (WGS) entry which is preliminary data.</text>
</comment>
<organism evidence="3 4">
    <name type="scientific">Halalkalibacter hemicellulosilyticusJCM 9152</name>
    <dbReference type="NCBI Taxonomy" id="1236971"/>
    <lineage>
        <taxon>Bacteria</taxon>
        <taxon>Bacillati</taxon>
        <taxon>Bacillota</taxon>
        <taxon>Bacilli</taxon>
        <taxon>Bacillales</taxon>
        <taxon>Bacillaceae</taxon>
        <taxon>Halalkalibacter</taxon>
    </lineage>
</organism>
<dbReference type="EMBL" id="BAUU01000008">
    <property type="protein sequence ID" value="GAE29978.1"/>
    <property type="molecule type" value="Genomic_DNA"/>
</dbReference>
<feature type="compositionally biased region" description="Polar residues" evidence="1">
    <location>
        <begin position="26"/>
        <end position="40"/>
    </location>
</feature>
<evidence type="ECO:0000313" key="3">
    <source>
        <dbReference type="EMBL" id="GAE29978.1"/>
    </source>
</evidence>
<keyword evidence="2" id="KW-0472">Membrane</keyword>
<keyword evidence="4" id="KW-1185">Reference proteome</keyword>
<feature type="transmembrane region" description="Helical" evidence="2">
    <location>
        <begin position="49"/>
        <end position="70"/>
    </location>
</feature>
<accession>W4QE95</accession>
<keyword evidence="2" id="KW-1133">Transmembrane helix</keyword>
<gene>
    <name evidence="3" type="ORF">JCM9152_1368</name>
</gene>
<reference evidence="3" key="1">
    <citation type="journal article" date="2014" name="Genome Announc.">
        <title>Draft Genome Sequences of Three Alkaliphilic Bacillus Strains, Bacillus wakoensis JCM 9140T, Bacillus akibai JCM 9157T, and Bacillus hemicellulosilyticus JCM 9152T.</title>
        <authorList>
            <person name="Yuki M."/>
            <person name="Oshima K."/>
            <person name="Suda W."/>
            <person name="Oshida Y."/>
            <person name="Kitamura K."/>
            <person name="Iida T."/>
            <person name="Hattori M."/>
            <person name="Ohkuma M."/>
        </authorList>
    </citation>
    <scope>NUCLEOTIDE SEQUENCE [LARGE SCALE GENOMIC DNA]</scope>
    <source>
        <strain evidence="3">JCM 9152</strain>
    </source>
</reference>
<dbReference type="Proteomes" id="UP000018895">
    <property type="component" value="Unassembled WGS sequence"/>
</dbReference>
<protein>
    <submittedName>
        <fullName evidence="3">Uncharacterized protein</fullName>
    </submittedName>
</protein>
<dbReference type="STRING" id="1236971.JCM9152_1368"/>
<feature type="transmembrane region" description="Helical" evidence="2">
    <location>
        <begin position="76"/>
        <end position="94"/>
    </location>
</feature>
<proteinExistence type="predicted"/>
<evidence type="ECO:0000313" key="4">
    <source>
        <dbReference type="Proteomes" id="UP000018895"/>
    </source>
</evidence>
<sequence length="98" mass="11153">MGFWNKERFKSDWQQAKKDSERAYQQKHQSQSQTNKSKASYAQSKTHKIILSFTYAITVPFLGLIIGSMFSEIGATIGWFIGGLIGFTGLISVWKRSK</sequence>
<keyword evidence="2" id="KW-0812">Transmembrane</keyword>